<keyword evidence="2" id="KW-0812">Transmembrane</keyword>
<organism evidence="3 4">
    <name type="scientific">Vespula germanica</name>
    <name type="common">German yellow jacket</name>
    <name type="synonym">Paravespula germanica</name>
    <dbReference type="NCBI Taxonomy" id="30212"/>
    <lineage>
        <taxon>Eukaryota</taxon>
        <taxon>Metazoa</taxon>
        <taxon>Ecdysozoa</taxon>
        <taxon>Arthropoda</taxon>
        <taxon>Hexapoda</taxon>
        <taxon>Insecta</taxon>
        <taxon>Pterygota</taxon>
        <taxon>Neoptera</taxon>
        <taxon>Endopterygota</taxon>
        <taxon>Hymenoptera</taxon>
        <taxon>Apocrita</taxon>
        <taxon>Aculeata</taxon>
        <taxon>Vespoidea</taxon>
        <taxon>Vespidae</taxon>
        <taxon>Vespinae</taxon>
        <taxon>Vespula</taxon>
    </lineage>
</organism>
<comment type="caution">
    <text evidence="3">The sequence shown here is derived from an EMBL/GenBank/DDBJ whole genome shotgun (WGS) entry which is preliminary data.</text>
</comment>
<evidence type="ECO:0000313" key="3">
    <source>
        <dbReference type="EMBL" id="KAF7405647.1"/>
    </source>
</evidence>
<dbReference type="EMBL" id="JACSDZ010000004">
    <property type="protein sequence ID" value="KAF7405647.1"/>
    <property type="molecule type" value="Genomic_DNA"/>
</dbReference>
<keyword evidence="2" id="KW-0472">Membrane</keyword>
<proteinExistence type="predicted"/>
<name>A0A834NDV2_VESGE</name>
<feature type="compositionally biased region" description="Polar residues" evidence="1">
    <location>
        <begin position="209"/>
        <end position="227"/>
    </location>
</feature>
<dbReference type="AlphaFoldDB" id="A0A834NDV2"/>
<feature type="compositionally biased region" description="Polar residues" evidence="1">
    <location>
        <begin position="108"/>
        <end position="118"/>
    </location>
</feature>
<accession>A0A834NDV2</accession>
<feature type="compositionally biased region" description="Low complexity" evidence="1">
    <location>
        <begin position="79"/>
        <end position="107"/>
    </location>
</feature>
<evidence type="ECO:0000256" key="2">
    <source>
        <dbReference type="SAM" id="Phobius"/>
    </source>
</evidence>
<keyword evidence="4" id="KW-1185">Reference proteome</keyword>
<evidence type="ECO:0000313" key="4">
    <source>
        <dbReference type="Proteomes" id="UP000617340"/>
    </source>
</evidence>
<dbReference type="Proteomes" id="UP000617340">
    <property type="component" value="Unassembled WGS sequence"/>
</dbReference>
<evidence type="ECO:0000256" key="1">
    <source>
        <dbReference type="SAM" id="MobiDB-lite"/>
    </source>
</evidence>
<feature type="region of interest" description="Disordered" evidence="1">
    <location>
        <begin position="76"/>
        <end position="118"/>
    </location>
</feature>
<feature type="region of interest" description="Disordered" evidence="1">
    <location>
        <begin position="186"/>
        <end position="235"/>
    </location>
</feature>
<feature type="transmembrane region" description="Helical" evidence="2">
    <location>
        <begin position="250"/>
        <end position="283"/>
    </location>
</feature>
<gene>
    <name evidence="3" type="ORF">HZH68_005016</name>
</gene>
<reference evidence="3" key="1">
    <citation type="journal article" date="2020" name="G3 (Bethesda)">
        <title>High-Quality Assemblies for Three Invasive Social Wasps from the &lt;i&gt;Vespula&lt;/i&gt; Genus.</title>
        <authorList>
            <person name="Harrop T.W.R."/>
            <person name="Guhlin J."/>
            <person name="McLaughlin G.M."/>
            <person name="Permina E."/>
            <person name="Stockwell P."/>
            <person name="Gilligan J."/>
            <person name="Le Lec M.F."/>
            <person name="Gruber M.A.M."/>
            <person name="Quinn O."/>
            <person name="Lovegrove M."/>
            <person name="Duncan E.J."/>
            <person name="Remnant E.J."/>
            <person name="Van Eeckhoven J."/>
            <person name="Graham B."/>
            <person name="Knapp R.A."/>
            <person name="Langford K.W."/>
            <person name="Kronenberg Z."/>
            <person name="Press M.O."/>
            <person name="Eacker S.M."/>
            <person name="Wilson-Rankin E.E."/>
            <person name="Purcell J."/>
            <person name="Lester P.J."/>
            <person name="Dearden P.K."/>
        </authorList>
    </citation>
    <scope>NUCLEOTIDE SEQUENCE</scope>
    <source>
        <strain evidence="3">Linc-1</strain>
    </source>
</reference>
<protein>
    <submittedName>
        <fullName evidence="3">Uncharacterized protein</fullName>
    </submittedName>
</protein>
<sequence>MESDPSSSADNSKDSVSCVLRKKEKISLKLHLTRVFSSNALRSPKSPSSSFDSQRLSPNRCLSPVVKPRHSWHIHSFKNKGSTSSRSSESGISLSSSIKSSTNETFSDSPGMSPSSPKNCYSPIWDSTGRKILKAGNIVDYRLLGYRRKTFIASLTGQPTAAAAAAVAADISCCWLLAISRMKYSPQQQQQKERKSESEVGSVELTPTREANQRSSMASMDNPKNNGSSSSSSLARRTICRSPSSGMFAWMPAAVAAAAIAAIAAAAAAAAAATAVAAAAIIVSRYTLCHDPIELLGSYLEIF</sequence>
<keyword evidence="2" id="KW-1133">Transmembrane helix</keyword>